<evidence type="ECO:0000256" key="4">
    <source>
        <dbReference type="ARBA" id="ARBA00022723"/>
    </source>
</evidence>
<keyword evidence="12" id="KW-1185">Reference proteome</keyword>
<gene>
    <name evidence="9 11" type="primary">cas2</name>
    <name evidence="11" type="ORF">CVV65_13855</name>
</gene>
<evidence type="ECO:0000256" key="7">
    <source>
        <dbReference type="ARBA" id="ARBA00022842"/>
    </source>
</evidence>
<dbReference type="InterPro" id="IPR019199">
    <property type="entry name" value="Virulence_VapD/CRISPR_Cas2"/>
</dbReference>
<name>A0A2K8N954_9BACL</name>
<dbReference type="EC" id="3.1.-.-" evidence="9"/>
<evidence type="ECO:0000313" key="11">
    <source>
        <dbReference type="EMBL" id="ATY85876.1"/>
    </source>
</evidence>
<dbReference type="GO" id="GO:0004521">
    <property type="term" value="F:RNA endonuclease activity"/>
    <property type="evidence" value="ECO:0007669"/>
    <property type="project" value="UniProtKB-UniRule"/>
</dbReference>
<evidence type="ECO:0000256" key="10">
    <source>
        <dbReference type="PIRNR" id="PIRNR032582"/>
    </source>
</evidence>
<keyword evidence="7 9" id="KW-0460">Magnesium</keyword>
<dbReference type="EMBL" id="CP024955">
    <property type="protein sequence ID" value="ATY85876.1"/>
    <property type="molecule type" value="Genomic_DNA"/>
</dbReference>
<dbReference type="PIRSF" id="PIRSF032582">
    <property type="entry name" value="Cas2"/>
    <property type="match status" value="1"/>
</dbReference>
<evidence type="ECO:0000256" key="3">
    <source>
        <dbReference type="ARBA" id="ARBA00022722"/>
    </source>
</evidence>
<accession>A0A2K8N954</accession>
<keyword evidence="5 9" id="KW-0255">Endonuclease</keyword>
<dbReference type="Proteomes" id="UP000231932">
    <property type="component" value="Chromosome"/>
</dbReference>
<evidence type="ECO:0000256" key="6">
    <source>
        <dbReference type="ARBA" id="ARBA00022801"/>
    </source>
</evidence>
<evidence type="ECO:0000313" key="12">
    <source>
        <dbReference type="Proteomes" id="UP000231932"/>
    </source>
</evidence>
<dbReference type="RefSeq" id="WP_100668630.1">
    <property type="nucleotide sequence ID" value="NZ_CP024955.1"/>
</dbReference>
<dbReference type="GO" id="GO:0043571">
    <property type="term" value="P:maintenance of CRISPR repeat elements"/>
    <property type="evidence" value="ECO:0007669"/>
    <property type="project" value="UniProtKB-UniRule"/>
</dbReference>
<dbReference type="InterPro" id="IPR021127">
    <property type="entry name" value="CRISPR_associated_Cas2"/>
</dbReference>
<dbReference type="SUPFAM" id="SSF143430">
    <property type="entry name" value="TTP0101/SSO1404-like"/>
    <property type="match status" value="1"/>
</dbReference>
<evidence type="ECO:0000256" key="5">
    <source>
        <dbReference type="ARBA" id="ARBA00022759"/>
    </source>
</evidence>
<keyword evidence="6 9" id="KW-0378">Hydrolase</keyword>
<keyword evidence="4 9" id="KW-0479">Metal-binding</keyword>
<comment type="subunit">
    <text evidence="9">Homodimer, forms a heterotetramer with a Cas1 homodimer.</text>
</comment>
<dbReference type="KEGG" id="kyr:CVV65_13855"/>
<comment type="similarity">
    <text evidence="2 9 10">Belongs to the CRISPR-associated endoribonuclease Cas2 protein family.</text>
</comment>
<protein>
    <recommendedName>
        <fullName evidence="9">CRISPR-associated endoribonuclease Cas2</fullName>
        <ecNumber evidence="9">3.1.-.-</ecNumber>
    </recommendedName>
</protein>
<reference evidence="12" key="1">
    <citation type="submission" date="2017-11" db="EMBL/GenBank/DDBJ databases">
        <title>Complete Genome Sequence of Kyrpidia sp. Strain EA-1, a thermophilic, hydrogen-oxidizing Bacterium, isolated from the Azores.</title>
        <authorList>
            <person name="Reiner J.E."/>
            <person name="Lapp C.J."/>
            <person name="Bunk B."/>
            <person name="Gescher J."/>
        </authorList>
    </citation>
    <scope>NUCLEOTIDE SEQUENCE [LARGE SCALE GENOMIC DNA]</scope>
    <source>
        <strain evidence="12">EA-1</strain>
    </source>
</reference>
<evidence type="ECO:0000256" key="1">
    <source>
        <dbReference type="ARBA" id="ARBA00001946"/>
    </source>
</evidence>
<proteinExistence type="inferred from homology"/>
<sequence>MFILVAYDIYTDTKSGQKRLRRVAQACQRVGQRVQKSVFECTLDEVRYAGLVRTLSRIMDKSEDNIRIYCLGEQRPRNILQLGRSPAVNFEDPLIF</sequence>
<dbReference type="GO" id="GO:0051607">
    <property type="term" value="P:defense response to virus"/>
    <property type="evidence" value="ECO:0007669"/>
    <property type="project" value="UniProtKB-UniRule"/>
</dbReference>
<dbReference type="AlphaFoldDB" id="A0A2K8N954"/>
<evidence type="ECO:0000256" key="9">
    <source>
        <dbReference type="HAMAP-Rule" id="MF_01471"/>
    </source>
</evidence>
<keyword evidence="8 9" id="KW-0051">Antiviral defense</keyword>
<dbReference type="OrthoDB" id="9798176at2"/>
<dbReference type="PANTHER" id="PTHR34405:SF3">
    <property type="entry name" value="CRISPR-ASSOCIATED ENDORIBONUCLEASE CAS2 3"/>
    <property type="match status" value="1"/>
</dbReference>
<dbReference type="HAMAP" id="MF_01471">
    <property type="entry name" value="Cas2"/>
    <property type="match status" value="1"/>
</dbReference>
<evidence type="ECO:0000256" key="2">
    <source>
        <dbReference type="ARBA" id="ARBA00009959"/>
    </source>
</evidence>
<organism evidence="11 12">
    <name type="scientific">Kyrpidia spormannii</name>
    <dbReference type="NCBI Taxonomy" id="2055160"/>
    <lineage>
        <taxon>Bacteria</taxon>
        <taxon>Bacillati</taxon>
        <taxon>Bacillota</taxon>
        <taxon>Bacilli</taxon>
        <taxon>Bacillales</taxon>
        <taxon>Alicyclobacillaceae</taxon>
        <taxon>Kyrpidia</taxon>
    </lineage>
</organism>
<dbReference type="GO" id="GO:0046872">
    <property type="term" value="F:metal ion binding"/>
    <property type="evidence" value="ECO:0007669"/>
    <property type="project" value="UniProtKB-UniRule"/>
</dbReference>
<keyword evidence="3 9" id="KW-0540">Nuclease</keyword>
<feature type="binding site" evidence="9">
    <location>
        <position position="8"/>
    </location>
    <ligand>
        <name>Mg(2+)</name>
        <dbReference type="ChEBI" id="CHEBI:18420"/>
        <note>catalytic</note>
    </ligand>
</feature>
<evidence type="ECO:0000256" key="8">
    <source>
        <dbReference type="ARBA" id="ARBA00023118"/>
    </source>
</evidence>
<dbReference type="Pfam" id="PF09827">
    <property type="entry name" value="CRISPR_Cas2"/>
    <property type="match status" value="1"/>
</dbReference>
<comment type="cofactor">
    <cofactor evidence="1 9">
        <name>Mg(2+)</name>
        <dbReference type="ChEBI" id="CHEBI:18420"/>
    </cofactor>
</comment>
<dbReference type="Gene3D" id="3.30.70.240">
    <property type="match status" value="1"/>
</dbReference>
<dbReference type="CDD" id="cd09725">
    <property type="entry name" value="Cas2_I_II_III"/>
    <property type="match status" value="1"/>
</dbReference>
<dbReference type="PANTHER" id="PTHR34405">
    <property type="entry name" value="CRISPR-ASSOCIATED ENDORIBONUCLEASE CAS2"/>
    <property type="match status" value="1"/>
</dbReference>
<dbReference type="GO" id="GO:0016787">
    <property type="term" value="F:hydrolase activity"/>
    <property type="evidence" value="ECO:0007669"/>
    <property type="project" value="UniProtKB-KW"/>
</dbReference>
<comment type="function">
    <text evidence="9">CRISPR (clustered regularly interspaced short palindromic repeat), is an adaptive immune system that provides protection against mobile genetic elements (viruses, transposable elements and conjugative plasmids). CRISPR clusters contain sequences complementary to antecedent mobile elements and target invading nucleic acids. CRISPR clusters are transcribed and processed into CRISPR RNA (crRNA). Functions as a ssRNA-specific endoribonuclease. Involved in the integration of spacer DNA into the CRISPR cassette.</text>
</comment>
<dbReference type="NCBIfam" id="TIGR01573">
    <property type="entry name" value="cas2"/>
    <property type="match status" value="1"/>
</dbReference>